<protein>
    <submittedName>
        <fullName evidence="10">Protein-disulfide reductase</fullName>
        <ecNumber evidence="10">1.8.1.8</ecNumber>
    </submittedName>
    <submittedName>
        <fullName evidence="11">Thiol:disulfide interchange protein</fullName>
    </submittedName>
    <submittedName>
        <fullName evidence="12">Thioredoxin family protein</fullName>
    </submittedName>
</protein>
<comment type="subcellular location">
    <subcellularLocation>
        <location evidence="1">Cell membrane</location>
        <topology evidence="1">Multi-pass membrane protein</topology>
    </subcellularLocation>
</comment>
<name>A0A139K9K8_BACUN</name>
<evidence type="ECO:0000256" key="8">
    <source>
        <dbReference type="SAM" id="SignalP"/>
    </source>
</evidence>
<feature type="transmembrane region" description="Helical" evidence="7">
    <location>
        <begin position="385"/>
        <end position="405"/>
    </location>
</feature>
<feature type="transmembrane region" description="Helical" evidence="7">
    <location>
        <begin position="269"/>
        <end position="291"/>
    </location>
</feature>
<dbReference type="Gene3D" id="3.40.30.10">
    <property type="entry name" value="Glutaredoxin"/>
    <property type="match status" value="1"/>
</dbReference>
<keyword evidence="3 7" id="KW-0812">Transmembrane</keyword>
<dbReference type="EMBL" id="JAQNQY010000005">
    <property type="protein sequence ID" value="MDC1752165.1"/>
    <property type="molecule type" value="Genomic_DNA"/>
</dbReference>
<keyword evidence="8" id="KW-0732">Signal</keyword>
<feature type="chain" id="PRO_5014530872" evidence="8">
    <location>
        <begin position="20"/>
        <end position="677"/>
    </location>
</feature>
<dbReference type="Pfam" id="PF11412">
    <property type="entry name" value="DsbD_N"/>
    <property type="match status" value="1"/>
</dbReference>
<evidence type="ECO:0000313" key="13">
    <source>
        <dbReference type="EMBL" id="RHC73211.1"/>
    </source>
</evidence>
<organism evidence="10 14">
    <name type="scientific">Bacteroides uniformis</name>
    <dbReference type="NCBI Taxonomy" id="820"/>
    <lineage>
        <taxon>Bacteria</taxon>
        <taxon>Pseudomonadati</taxon>
        <taxon>Bacteroidota</taxon>
        <taxon>Bacteroidia</taxon>
        <taxon>Bacteroidales</taxon>
        <taxon>Bacteroidaceae</taxon>
        <taxon>Bacteroides</taxon>
    </lineage>
</organism>
<dbReference type="GO" id="GO:0017004">
    <property type="term" value="P:cytochrome complex assembly"/>
    <property type="evidence" value="ECO:0007669"/>
    <property type="project" value="UniProtKB-KW"/>
</dbReference>
<evidence type="ECO:0000256" key="3">
    <source>
        <dbReference type="ARBA" id="ARBA00022692"/>
    </source>
</evidence>
<keyword evidence="10" id="KW-0560">Oxidoreductase</keyword>
<reference evidence="12" key="4">
    <citation type="submission" date="2022-10" db="EMBL/GenBank/DDBJ databases">
        <title>Human gut microbiome strain richness.</title>
        <authorList>
            <person name="Chen-Liaw A."/>
        </authorList>
    </citation>
    <scope>NUCLEOTIDE SEQUENCE</scope>
    <source>
        <strain evidence="12">A1_m1001262Bd0_191120</strain>
    </source>
</reference>
<dbReference type="PANTHER" id="PTHR32234">
    <property type="entry name" value="THIOL:DISULFIDE INTERCHANGE PROTEIN DSBD"/>
    <property type="match status" value="1"/>
</dbReference>
<keyword evidence="2" id="KW-1003">Cell membrane</keyword>
<dbReference type="PANTHER" id="PTHR32234:SF0">
    <property type="entry name" value="THIOL:DISULFIDE INTERCHANGE PROTEIN DSBD"/>
    <property type="match status" value="1"/>
</dbReference>
<evidence type="ECO:0000256" key="6">
    <source>
        <dbReference type="ARBA" id="ARBA00023136"/>
    </source>
</evidence>
<dbReference type="EMBL" id="WCTL01000018">
    <property type="protein sequence ID" value="KAB4232432.1"/>
    <property type="molecule type" value="Genomic_DNA"/>
</dbReference>
<dbReference type="Proteomes" id="UP000462376">
    <property type="component" value="Unassembled WGS sequence"/>
</dbReference>
<feature type="transmembrane region" description="Helical" evidence="7">
    <location>
        <begin position="345"/>
        <end position="373"/>
    </location>
</feature>
<dbReference type="STRING" id="820.ERS852554_02219"/>
<dbReference type="Proteomes" id="UP000284514">
    <property type="component" value="Unassembled WGS sequence"/>
</dbReference>
<sequence>MKKLLFPFVLLLFAVAMQAQIQDPVKFNSELKILAADEAEVVFTAAIDKGWHVYSTDLGDGGPISATFNVEKIFGAEVVGKLKPVGKEISTFDKLFEMKVRYFENTAQFVQKLKLTGGAYQLEGYLEYGACNDENCLPPTQVPFQFSGKVEGAAKEAAAATAEMKAETQSAEQETAADTVSVAAIGGADGPTEINVTDKVDLWKPVINELQSLGETTSQEDMSWIYIFITGFAGGLLALFTPCVWPIIPMTVSFFLKRSKDKKKGIRDAWTYGASIVVIYVTLGLAITLIFGASALNALSTNAVFNILFCLMLVVFAASFFGAFEITLPSKWSTAVDSKAEATSGLLSIFLMAFTLSLVSFSCTGPIIGFLLVQVSTTGSVVAPAIGMLGFAIALALPFTLFALFPSWLKSMPKSGGWMNIIKVTLGFLELAFALKFLSVADLAYGWRILDRETFLALWIVLFALLGFYLLGKIKFPHDDDDTKVSVPRFFMALASLAFAVYMVPGLWGAPLKAVSAFAPPMQTQDFNLYNNEVHARFDDYDLGMEYARQHGKPVMLDFTGYGCVNCRKMELAVWTNPKVSDIINNDYVLITLYVDNKTPLPSPVKIVENGTERTLRTVGDKWSYLQRVKFGANAQPFYVLIDNEGKPLNKSYSYDEDIPKYIEFLQTGLENYKKEK</sequence>
<feature type="domain" description="Thioredoxin" evidence="9">
    <location>
        <begin position="513"/>
        <end position="671"/>
    </location>
</feature>
<evidence type="ECO:0000313" key="11">
    <source>
        <dbReference type="EMBL" id="KAB4232432.1"/>
    </source>
</evidence>
<evidence type="ECO:0000256" key="4">
    <source>
        <dbReference type="ARBA" id="ARBA00022748"/>
    </source>
</evidence>
<evidence type="ECO:0000256" key="7">
    <source>
        <dbReference type="SAM" id="Phobius"/>
    </source>
</evidence>
<dbReference type="PROSITE" id="PS51352">
    <property type="entry name" value="THIOREDOXIN_2"/>
    <property type="match status" value="1"/>
</dbReference>
<feature type="transmembrane region" description="Helical" evidence="7">
    <location>
        <begin position="303"/>
        <end position="324"/>
    </location>
</feature>
<dbReference type="InterPro" id="IPR013766">
    <property type="entry name" value="Thioredoxin_domain"/>
</dbReference>
<dbReference type="RefSeq" id="WP_057097799.1">
    <property type="nucleotide sequence ID" value="NZ_CACRTC010000017.1"/>
</dbReference>
<reference evidence="13 15" key="2">
    <citation type="submission" date="2018-08" db="EMBL/GenBank/DDBJ databases">
        <title>A genome reference for cultivated species of the human gut microbiota.</title>
        <authorList>
            <person name="Zou Y."/>
            <person name="Xue W."/>
            <person name="Luo G."/>
        </authorList>
    </citation>
    <scope>NUCLEOTIDE SEQUENCE [LARGE SCALE GENOMIC DNA]</scope>
    <source>
        <strain evidence="13 15">AM34-25</strain>
    </source>
</reference>
<dbReference type="GO" id="GO:0045454">
    <property type="term" value="P:cell redox homeostasis"/>
    <property type="evidence" value="ECO:0007669"/>
    <property type="project" value="TreeGrafter"/>
</dbReference>
<feature type="transmembrane region" description="Helical" evidence="7">
    <location>
        <begin position="491"/>
        <end position="510"/>
    </location>
</feature>
<keyword evidence="6 7" id="KW-0472">Membrane</keyword>
<reference evidence="11 16" key="3">
    <citation type="journal article" date="2019" name="Nat. Med.">
        <title>A library of human gut bacterial isolates paired with longitudinal multiomics data enables mechanistic microbiome research.</title>
        <authorList>
            <person name="Poyet M."/>
            <person name="Groussin M."/>
            <person name="Gibbons S.M."/>
            <person name="Avila-Pacheco J."/>
            <person name="Jiang X."/>
            <person name="Kearney S.M."/>
            <person name="Perrotta A.R."/>
            <person name="Berdy B."/>
            <person name="Zhao S."/>
            <person name="Lieberman T.D."/>
            <person name="Swanson P.K."/>
            <person name="Smith M."/>
            <person name="Roesemann S."/>
            <person name="Alexander J.E."/>
            <person name="Rich S.A."/>
            <person name="Livny J."/>
            <person name="Vlamakis H."/>
            <person name="Clish C."/>
            <person name="Bullock K."/>
            <person name="Deik A."/>
            <person name="Scott J."/>
            <person name="Pierce K.A."/>
            <person name="Xavier R.J."/>
            <person name="Alm E.J."/>
        </authorList>
    </citation>
    <scope>NUCLEOTIDE SEQUENCE [LARGE SCALE GENOMIC DNA]</scope>
    <source>
        <strain evidence="11 16">BIOML-A5</strain>
    </source>
</reference>
<dbReference type="Proteomes" id="UP001218502">
    <property type="component" value="Unassembled WGS sequence"/>
</dbReference>
<dbReference type="GO" id="GO:0005886">
    <property type="term" value="C:plasma membrane"/>
    <property type="evidence" value="ECO:0007669"/>
    <property type="project" value="UniProtKB-SubCell"/>
</dbReference>
<evidence type="ECO:0000256" key="2">
    <source>
        <dbReference type="ARBA" id="ARBA00022475"/>
    </source>
</evidence>
<dbReference type="OrthoDB" id="9811036at2"/>
<dbReference type="Gene3D" id="2.60.40.1250">
    <property type="entry name" value="Thiol:disulfide interchange protein DsbD, N-terminal domain"/>
    <property type="match status" value="1"/>
</dbReference>
<dbReference type="Pfam" id="PF13899">
    <property type="entry name" value="Thioredoxin_7"/>
    <property type="match status" value="1"/>
</dbReference>
<dbReference type="EC" id="1.8.1.8" evidence="10"/>
<dbReference type="InterPro" id="IPR036929">
    <property type="entry name" value="DsbDN_sf"/>
</dbReference>
<dbReference type="Proteomes" id="UP000095614">
    <property type="component" value="Unassembled WGS sequence"/>
</dbReference>
<dbReference type="InterPro" id="IPR028250">
    <property type="entry name" value="DsbDN"/>
</dbReference>
<dbReference type="EMBL" id="CZAF01000006">
    <property type="protein sequence ID" value="CUO97243.1"/>
    <property type="molecule type" value="Genomic_DNA"/>
</dbReference>
<evidence type="ECO:0000313" key="12">
    <source>
        <dbReference type="EMBL" id="MDC1752165.1"/>
    </source>
</evidence>
<keyword evidence="4" id="KW-0201">Cytochrome c-type biogenesis</keyword>
<dbReference type="GO" id="GO:0047134">
    <property type="term" value="F:protein-disulfide reductase [NAD(P)H] activity"/>
    <property type="evidence" value="ECO:0007669"/>
    <property type="project" value="UniProtKB-EC"/>
</dbReference>
<evidence type="ECO:0000313" key="15">
    <source>
        <dbReference type="Proteomes" id="UP000284514"/>
    </source>
</evidence>
<evidence type="ECO:0000313" key="16">
    <source>
        <dbReference type="Proteomes" id="UP000462376"/>
    </source>
</evidence>
<feature type="transmembrane region" description="Helical" evidence="7">
    <location>
        <begin position="455"/>
        <end position="471"/>
    </location>
</feature>
<dbReference type="PATRIC" id="fig|820.27.peg.1663"/>
<proteinExistence type="predicted"/>
<gene>
    <name evidence="10" type="primary">dsbD</name>
    <name evidence="13" type="ORF">DW831_11720</name>
    <name evidence="10" type="ORF">ERS852462_02187</name>
    <name evidence="11" type="ORF">GAP47_16780</name>
    <name evidence="12" type="ORF">POY80_06890</name>
</gene>
<feature type="transmembrane region" description="Helical" evidence="7">
    <location>
        <begin position="417"/>
        <end position="435"/>
    </location>
</feature>
<dbReference type="SUPFAM" id="SSF52833">
    <property type="entry name" value="Thioredoxin-like"/>
    <property type="match status" value="1"/>
</dbReference>
<dbReference type="AlphaFoldDB" id="A0A139K9K8"/>
<keyword evidence="5 7" id="KW-1133">Transmembrane helix</keyword>
<accession>A0A139K9K8</accession>
<dbReference type="EMBL" id="QSIF01000018">
    <property type="protein sequence ID" value="RHC73211.1"/>
    <property type="molecule type" value="Genomic_DNA"/>
</dbReference>
<evidence type="ECO:0000256" key="1">
    <source>
        <dbReference type="ARBA" id="ARBA00004651"/>
    </source>
</evidence>
<evidence type="ECO:0000259" key="9">
    <source>
        <dbReference type="PROSITE" id="PS51352"/>
    </source>
</evidence>
<evidence type="ECO:0000313" key="14">
    <source>
        <dbReference type="Proteomes" id="UP000095614"/>
    </source>
</evidence>
<dbReference type="InterPro" id="IPR036249">
    <property type="entry name" value="Thioredoxin-like_sf"/>
</dbReference>
<dbReference type="FunFam" id="3.40.30.10:FF:000372">
    <property type="entry name" value="Thiol:disulfide interchange protein dsbD"/>
    <property type="match status" value="1"/>
</dbReference>
<feature type="transmembrane region" description="Helical" evidence="7">
    <location>
        <begin position="224"/>
        <end position="248"/>
    </location>
</feature>
<reference evidence="10 14" key="1">
    <citation type="submission" date="2015-09" db="EMBL/GenBank/DDBJ databases">
        <authorList>
            <consortium name="Pathogen Informatics"/>
        </authorList>
    </citation>
    <scope>NUCLEOTIDE SEQUENCE [LARGE SCALE GENOMIC DNA]</scope>
    <source>
        <strain evidence="10 14">2789STDY5834847</strain>
    </source>
</reference>
<evidence type="ECO:0000313" key="10">
    <source>
        <dbReference type="EMBL" id="CUO97243.1"/>
    </source>
</evidence>
<evidence type="ECO:0000256" key="5">
    <source>
        <dbReference type="ARBA" id="ARBA00022989"/>
    </source>
</evidence>
<feature type="signal peptide" evidence="8">
    <location>
        <begin position="1"/>
        <end position="19"/>
    </location>
</feature>
<dbReference type="InterPro" id="IPR003834">
    <property type="entry name" value="Cyt_c_assmbl_TM_dom"/>
</dbReference>
<dbReference type="Pfam" id="PF02683">
    <property type="entry name" value="DsbD_TM"/>
    <property type="match status" value="1"/>
</dbReference>